<accession>A0A382U9B5</accession>
<organism evidence="2">
    <name type="scientific">marine metagenome</name>
    <dbReference type="NCBI Taxonomy" id="408172"/>
    <lineage>
        <taxon>unclassified sequences</taxon>
        <taxon>metagenomes</taxon>
        <taxon>ecological metagenomes</taxon>
    </lineage>
</organism>
<dbReference type="InterPro" id="IPR045497">
    <property type="entry name" value="DUF6438"/>
</dbReference>
<reference evidence="2" key="1">
    <citation type="submission" date="2018-05" db="EMBL/GenBank/DDBJ databases">
        <authorList>
            <person name="Lanie J.A."/>
            <person name="Ng W.-L."/>
            <person name="Kazmierczak K.M."/>
            <person name="Andrzejewski T.M."/>
            <person name="Davidsen T.M."/>
            <person name="Wayne K.J."/>
            <person name="Tettelin H."/>
            <person name="Glass J.I."/>
            <person name="Rusch D."/>
            <person name="Podicherti R."/>
            <person name="Tsui H.-C.T."/>
            <person name="Winkler M.E."/>
        </authorList>
    </citation>
    <scope>NUCLEOTIDE SEQUENCE</scope>
</reference>
<evidence type="ECO:0000313" key="2">
    <source>
        <dbReference type="EMBL" id="SVD30455.1"/>
    </source>
</evidence>
<proteinExistence type="predicted"/>
<dbReference type="PROSITE" id="PS51257">
    <property type="entry name" value="PROKAR_LIPOPROTEIN"/>
    <property type="match status" value="1"/>
</dbReference>
<evidence type="ECO:0000259" key="1">
    <source>
        <dbReference type="Pfam" id="PF20033"/>
    </source>
</evidence>
<feature type="non-terminal residue" evidence="2">
    <location>
        <position position="101"/>
    </location>
</feature>
<name>A0A382U9B5_9ZZZZ</name>
<protein>
    <recommendedName>
        <fullName evidence="1">DUF6438 domain-containing protein</fullName>
    </recommendedName>
</protein>
<dbReference type="Pfam" id="PF20033">
    <property type="entry name" value="DUF6438"/>
    <property type="match status" value="1"/>
</dbReference>
<dbReference type="EMBL" id="UINC01142239">
    <property type="protein sequence ID" value="SVD30455.1"/>
    <property type="molecule type" value="Genomic_DNA"/>
</dbReference>
<gene>
    <name evidence="2" type="ORF">METZ01_LOCUS383309</name>
</gene>
<dbReference type="AlphaFoldDB" id="A0A382U9B5"/>
<feature type="domain" description="DUF6438" evidence="1">
    <location>
        <begin position="39"/>
        <end position="97"/>
    </location>
</feature>
<sequence length="101" mass="10887">MRISILVTAVLLLVVVFVSGCSLPVSPFQAPVKSKLLAKMERSGCSGVCPIFSLTIFFDGSVIYQGEAHTAVSGGKEFSLTKDQLSRVRSAFTRKGFLIMN</sequence>